<reference evidence="2 3" key="1">
    <citation type="submission" date="2024-03" db="EMBL/GenBank/DDBJ databases">
        <title>The complete genome of Streptomyces sirii sp.nov.</title>
        <authorList>
            <person name="Zakalyukina Y.V."/>
            <person name="Belik A.R."/>
            <person name="Biryukov M.V."/>
            <person name="Baturina O.A."/>
            <person name="Kabilov M.R."/>
        </authorList>
    </citation>
    <scope>NUCLEOTIDE SEQUENCE [LARGE SCALE GENOMIC DNA]</scope>
    <source>
        <strain evidence="2 3">BP-8</strain>
    </source>
</reference>
<organism evidence="2 3">
    <name type="scientific">Streptomyces sirii</name>
    <dbReference type="NCBI Taxonomy" id="3127701"/>
    <lineage>
        <taxon>Bacteria</taxon>
        <taxon>Bacillati</taxon>
        <taxon>Actinomycetota</taxon>
        <taxon>Actinomycetes</taxon>
        <taxon>Kitasatosporales</taxon>
        <taxon>Streptomycetaceae</taxon>
        <taxon>Streptomyces</taxon>
    </lineage>
</organism>
<protein>
    <recommendedName>
        <fullName evidence="4">Secreted protein</fullName>
    </recommendedName>
</protein>
<evidence type="ECO:0000256" key="1">
    <source>
        <dbReference type="SAM" id="SignalP"/>
    </source>
</evidence>
<proteinExistence type="predicted"/>
<sequence>MRLRALPRAAAVAVALLLALDLAEPAAAHGGSPSPPDGVCDGDIHYTFSPALQATPRPTTITWSGAYSCASVPGLRTWTGKFGGSVHTTTGCLQADLDQVLAQGVTENDKWFVHGDEQVGSSTLTGTVSTLPREDGTRVYEWTGTVTGGSWFAGHHFNGNGVYTSLTSGDACLAGKPIDHNDGTAALVILPL</sequence>
<evidence type="ECO:0000313" key="2">
    <source>
        <dbReference type="EMBL" id="WXK78962.1"/>
    </source>
</evidence>
<gene>
    <name evidence="2" type="ORF">WAB15_24900</name>
</gene>
<accession>A0ABZ2QZJ6</accession>
<keyword evidence="1" id="KW-0732">Signal</keyword>
<keyword evidence="3" id="KW-1185">Reference proteome</keyword>
<evidence type="ECO:0000313" key="3">
    <source>
        <dbReference type="Proteomes" id="UP001626628"/>
    </source>
</evidence>
<evidence type="ECO:0008006" key="4">
    <source>
        <dbReference type="Google" id="ProtNLM"/>
    </source>
</evidence>
<name>A0ABZ2QZJ6_9ACTN</name>
<dbReference type="Proteomes" id="UP001626628">
    <property type="component" value="Chromosome"/>
</dbReference>
<dbReference type="RefSeq" id="WP_399148591.1">
    <property type="nucleotide sequence ID" value="NZ_CP147982.1"/>
</dbReference>
<feature type="signal peptide" evidence="1">
    <location>
        <begin position="1"/>
        <end position="28"/>
    </location>
</feature>
<feature type="chain" id="PRO_5046449638" description="Secreted protein" evidence="1">
    <location>
        <begin position="29"/>
        <end position="192"/>
    </location>
</feature>
<dbReference type="EMBL" id="CP147982">
    <property type="protein sequence ID" value="WXK78962.1"/>
    <property type="molecule type" value="Genomic_DNA"/>
</dbReference>